<evidence type="ECO:0000256" key="8">
    <source>
        <dbReference type="ARBA" id="ARBA00049934"/>
    </source>
</evidence>
<evidence type="ECO:0000256" key="4">
    <source>
        <dbReference type="ARBA" id="ARBA00022723"/>
    </source>
</evidence>
<feature type="domain" description="Aldehyde ferredoxin oxidoreductase N-terminal" evidence="10">
    <location>
        <begin position="5"/>
        <end position="208"/>
    </location>
</feature>
<dbReference type="SUPFAM" id="SSF48310">
    <property type="entry name" value="Aldehyde ferredoxin oxidoreductase, C-terminal domains"/>
    <property type="match status" value="1"/>
</dbReference>
<evidence type="ECO:0000256" key="3">
    <source>
        <dbReference type="ARBA" id="ARBA00022485"/>
    </source>
</evidence>
<keyword evidence="12" id="KW-1185">Reference proteome</keyword>
<dbReference type="SUPFAM" id="SSF56228">
    <property type="entry name" value="Aldehyde ferredoxin oxidoreductase, N-terminal domain"/>
    <property type="match status" value="1"/>
</dbReference>
<dbReference type="Pfam" id="PF01314">
    <property type="entry name" value="AFOR_C"/>
    <property type="match status" value="1"/>
</dbReference>
<evidence type="ECO:0000256" key="2">
    <source>
        <dbReference type="ARBA" id="ARBA00011032"/>
    </source>
</evidence>
<dbReference type="Pfam" id="PF02730">
    <property type="entry name" value="AFOR_N"/>
    <property type="match status" value="1"/>
</dbReference>
<dbReference type="InterPro" id="IPR013983">
    <property type="entry name" value="Ald_Fedxn_OxRdtase_N"/>
</dbReference>
<dbReference type="GO" id="GO:0051539">
    <property type="term" value="F:4 iron, 4 sulfur cluster binding"/>
    <property type="evidence" value="ECO:0007669"/>
    <property type="project" value="UniProtKB-KW"/>
</dbReference>
<evidence type="ECO:0000256" key="9">
    <source>
        <dbReference type="SAM" id="MobiDB-lite"/>
    </source>
</evidence>
<dbReference type="GO" id="GO:0009055">
    <property type="term" value="F:electron transfer activity"/>
    <property type="evidence" value="ECO:0007669"/>
    <property type="project" value="InterPro"/>
</dbReference>
<dbReference type="InterPro" id="IPR036503">
    <property type="entry name" value="Ald_Fedxn_OxRdtase_N_sf"/>
</dbReference>
<evidence type="ECO:0000313" key="12">
    <source>
        <dbReference type="Proteomes" id="UP000183997"/>
    </source>
</evidence>
<dbReference type="GO" id="GO:0046872">
    <property type="term" value="F:metal ion binding"/>
    <property type="evidence" value="ECO:0007669"/>
    <property type="project" value="UniProtKB-KW"/>
</dbReference>
<dbReference type="InterPro" id="IPR036021">
    <property type="entry name" value="Tungsten_al_ferr_oxy-like_C"/>
</dbReference>
<gene>
    <name evidence="11" type="ORF">SAMN02745123_02372</name>
</gene>
<dbReference type="InterPro" id="IPR013984">
    <property type="entry name" value="Ald_Fedxn_OxRdtase_dom2"/>
</dbReference>
<comment type="cofactor">
    <cofactor evidence="8">
        <name>tungstopterin</name>
        <dbReference type="ChEBI" id="CHEBI:30402"/>
    </cofactor>
</comment>
<keyword evidence="6" id="KW-0408">Iron</keyword>
<evidence type="ECO:0000313" key="11">
    <source>
        <dbReference type="EMBL" id="SHK58000.1"/>
    </source>
</evidence>
<dbReference type="PANTHER" id="PTHR30038">
    <property type="entry name" value="ALDEHYDE FERREDOXIN OXIDOREDUCTASE"/>
    <property type="match status" value="1"/>
</dbReference>
<feature type="region of interest" description="Disordered" evidence="9">
    <location>
        <begin position="564"/>
        <end position="583"/>
    </location>
</feature>
<dbReference type="AlphaFoldDB" id="A0A1M6TM58"/>
<keyword evidence="7" id="KW-0411">Iron-sulfur</keyword>
<evidence type="ECO:0000256" key="6">
    <source>
        <dbReference type="ARBA" id="ARBA00023004"/>
    </source>
</evidence>
<keyword evidence="4" id="KW-0479">Metal-binding</keyword>
<evidence type="ECO:0000256" key="7">
    <source>
        <dbReference type="ARBA" id="ARBA00023014"/>
    </source>
</evidence>
<evidence type="ECO:0000256" key="1">
    <source>
        <dbReference type="ARBA" id="ARBA00001966"/>
    </source>
</evidence>
<accession>A0A1M6TM58</accession>
<comment type="cofactor">
    <cofactor evidence="1">
        <name>[4Fe-4S] cluster</name>
        <dbReference type="ChEBI" id="CHEBI:49883"/>
    </cofactor>
</comment>
<dbReference type="InterPro" id="IPR001203">
    <property type="entry name" value="OxRdtase_Ald_Fedxn_C"/>
</dbReference>
<dbReference type="InterPro" id="IPR013985">
    <property type="entry name" value="Ald_Fedxn_OxRdtase_dom3"/>
</dbReference>
<dbReference type="Gene3D" id="1.10.569.10">
    <property type="entry name" value="Aldehyde Ferredoxin Oxidoreductase Protein, subunit A, domain 2"/>
    <property type="match status" value="1"/>
</dbReference>
<dbReference type="Gene3D" id="3.60.9.10">
    <property type="entry name" value="Aldehyde ferredoxin oxidoreductase, N-terminal domain"/>
    <property type="match status" value="1"/>
</dbReference>
<dbReference type="OrthoDB" id="9763894at2"/>
<proteinExistence type="inferred from homology"/>
<organism evidence="11 12">
    <name type="scientific">Desulforamulus aeronauticus DSM 10349</name>
    <dbReference type="NCBI Taxonomy" id="1121421"/>
    <lineage>
        <taxon>Bacteria</taxon>
        <taxon>Bacillati</taxon>
        <taxon>Bacillota</taxon>
        <taxon>Clostridia</taxon>
        <taxon>Eubacteriales</taxon>
        <taxon>Peptococcaceae</taxon>
        <taxon>Desulforamulus</taxon>
    </lineage>
</organism>
<dbReference type="InterPro" id="IPR051919">
    <property type="entry name" value="W-dependent_AOR"/>
</dbReference>
<reference evidence="12" key="1">
    <citation type="submission" date="2016-11" db="EMBL/GenBank/DDBJ databases">
        <authorList>
            <person name="Varghese N."/>
            <person name="Submissions S."/>
        </authorList>
    </citation>
    <scope>NUCLEOTIDE SEQUENCE [LARGE SCALE GENOMIC DNA]</scope>
    <source>
        <strain evidence="12">DSM 10349</strain>
    </source>
</reference>
<evidence type="ECO:0000259" key="10">
    <source>
        <dbReference type="SMART" id="SM00790"/>
    </source>
</evidence>
<dbReference type="SMART" id="SM00790">
    <property type="entry name" value="AFOR_N"/>
    <property type="match status" value="1"/>
</dbReference>
<dbReference type="GO" id="GO:0016625">
    <property type="term" value="F:oxidoreductase activity, acting on the aldehyde or oxo group of donors, iron-sulfur protein as acceptor"/>
    <property type="evidence" value="ECO:0007669"/>
    <property type="project" value="InterPro"/>
</dbReference>
<evidence type="ECO:0000256" key="5">
    <source>
        <dbReference type="ARBA" id="ARBA00023002"/>
    </source>
</evidence>
<dbReference type="Gene3D" id="1.10.599.10">
    <property type="entry name" value="Aldehyde Ferredoxin Oxidoreductase Protein, subunit A, domain 3"/>
    <property type="match status" value="1"/>
</dbReference>
<protein>
    <submittedName>
        <fullName evidence="11">Aldehyde:ferredoxin oxidoreductase</fullName>
    </submittedName>
</protein>
<dbReference type="Proteomes" id="UP000183997">
    <property type="component" value="Unassembled WGS sequence"/>
</dbReference>
<sequence>MLYGYGGKVLRVNLTSGTFSVEPLEQELARLYLGGRGFNMRRLYDEIPARLDGLSPENKMFFSVGPLVGTMFPGAARFNVSAKSPQTGILGDSNAGGFFGPELKFAGFDQVIIEGKAPEPVYLYIHNDKIELRDAKHLWGLDVWDTQRVILQELKDRRVQVAAIGTAAENGVRFAGVFANLVRAAARTGMGTVMGAKNLKAIAVRGTNPVRVANPALFAELMKDIDSAVYSHREYPGRALMGTTKLVHALNEAGCLATRHFQTGRFEAAESVSGEFLAETVKKKSKSCFGCVIPCSRFFEVKQGPFAGLKSEGPEFEGLAGFSSRVGVTDLAASLKGVDLCNRYGMDVITTSEVISFAMELYQRGIISQSEADGLDLSWGNTATVLTLIDKINRREGFGDILADGVREAARKIGRGSEEYALHVKGLELFQADPRGLKAYALGYAVASRGGDHLRSEPSFEFSEDAEAGQRMYGHADAAFRLKYKGKGRVVKHYEEWSALSDCLEACKNTIVNMEIIDYPLTAKLLKAVVGWEMSGEEVQAVCERVVNLERVFNTREGLTRENDTLPKRFTHEPLPADSGPSAGSVVELEPMLDEYYQARGWDITTGRPTGSKLRELGLAKEALELKERGLIHD</sequence>
<dbReference type="PANTHER" id="PTHR30038:SF0">
    <property type="entry name" value="TUNGSTEN-CONTAINING ALDEHYDE FERREDOXIN OXIDOREDUCTASE"/>
    <property type="match status" value="1"/>
</dbReference>
<dbReference type="EMBL" id="FRAR01000017">
    <property type="protein sequence ID" value="SHK58000.1"/>
    <property type="molecule type" value="Genomic_DNA"/>
</dbReference>
<dbReference type="RefSeq" id="WP_072914567.1">
    <property type="nucleotide sequence ID" value="NZ_FRAR01000017.1"/>
</dbReference>
<comment type="similarity">
    <text evidence="2">Belongs to the AOR/FOR family.</text>
</comment>
<keyword evidence="5" id="KW-0560">Oxidoreductase</keyword>
<dbReference type="STRING" id="1121421.SAMN02745123_02372"/>
<keyword evidence="3" id="KW-0004">4Fe-4S</keyword>
<name>A0A1M6TM58_9FIRM</name>